<protein>
    <submittedName>
        <fullName evidence="1">Uncharacterized protein</fullName>
    </submittedName>
</protein>
<gene>
    <name evidence="1" type="ORF">UV74_C0001G0028</name>
</gene>
<reference evidence="1 2" key="1">
    <citation type="journal article" date="2015" name="Nature">
        <title>rRNA introns, odd ribosomes, and small enigmatic genomes across a large radiation of phyla.</title>
        <authorList>
            <person name="Brown C.T."/>
            <person name="Hug L.A."/>
            <person name="Thomas B.C."/>
            <person name="Sharon I."/>
            <person name="Castelle C.J."/>
            <person name="Singh A."/>
            <person name="Wilkins M.J."/>
            <person name="Williams K.H."/>
            <person name="Banfield J.F."/>
        </authorList>
    </citation>
    <scope>NUCLEOTIDE SEQUENCE [LARGE SCALE GENOMIC DNA]</scope>
</reference>
<proteinExistence type="predicted"/>
<sequence>MGMLLVILAVPEKVDAALLTVSDTEGAVWNVLSYEDELRFDIPDRESLEFKNLASNPTPDPNAEVYLKRIDDRVQLSVVSGSGQVDQDVTDFSQDLVEIEEKDQPKKVVIINLDGGFGISQRGILAKTDYAINIDAGSRKLSVEAPSGLRYVAILPYDALLNLLRAKIIDRMDPEKQIVLSEGEKGEIGYLIPGHKVIDLFNLIDLPVAVVTTVSASTGEVLHVDQPVWLGILSFLFA</sequence>
<name>A0A0G1GJG7_9BACT</name>
<comment type="caution">
    <text evidence="1">The sequence shown here is derived from an EMBL/GenBank/DDBJ whole genome shotgun (WGS) entry which is preliminary data.</text>
</comment>
<accession>A0A0G1GJG7</accession>
<dbReference type="EMBL" id="LCFQ01000001">
    <property type="protein sequence ID" value="KKS98918.1"/>
    <property type="molecule type" value="Genomic_DNA"/>
</dbReference>
<evidence type="ECO:0000313" key="1">
    <source>
        <dbReference type="EMBL" id="KKS98918.1"/>
    </source>
</evidence>
<organism evidence="1 2">
    <name type="scientific">Candidatus Woesebacteria bacterium GW2011_GWB1_43_14</name>
    <dbReference type="NCBI Taxonomy" id="1618578"/>
    <lineage>
        <taxon>Bacteria</taxon>
        <taxon>Candidatus Woeseibacteriota</taxon>
    </lineage>
</organism>
<dbReference type="STRING" id="1618578.UV74_C0001G0028"/>
<evidence type="ECO:0000313" key="2">
    <source>
        <dbReference type="Proteomes" id="UP000034090"/>
    </source>
</evidence>
<dbReference type="AlphaFoldDB" id="A0A0G1GJG7"/>
<dbReference type="Proteomes" id="UP000034090">
    <property type="component" value="Unassembled WGS sequence"/>
</dbReference>